<dbReference type="KEGG" id="fmr:Fuma_00961"/>
<dbReference type="SUPFAM" id="SSF48452">
    <property type="entry name" value="TPR-like"/>
    <property type="match status" value="1"/>
</dbReference>
<name>A0A1P8WBH5_9PLAN</name>
<protein>
    <submittedName>
        <fullName evidence="1">Putative PEP-CTERM system TPR-repeat lipoprotein</fullName>
    </submittedName>
</protein>
<reference evidence="1 2" key="1">
    <citation type="journal article" date="2016" name="Front. Microbiol.">
        <title>Fuerstia marisgermanicae gen. nov., sp. nov., an Unusual Member of the Phylum Planctomycetes from the German Wadden Sea.</title>
        <authorList>
            <person name="Kohn T."/>
            <person name="Heuer A."/>
            <person name="Jogler M."/>
            <person name="Vollmers J."/>
            <person name="Boedeker C."/>
            <person name="Bunk B."/>
            <person name="Rast P."/>
            <person name="Borchert D."/>
            <person name="Glockner I."/>
            <person name="Freese H.M."/>
            <person name="Klenk H.P."/>
            <person name="Overmann J."/>
            <person name="Kaster A.K."/>
            <person name="Rohde M."/>
            <person name="Wiegand S."/>
            <person name="Jogler C."/>
        </authorList>
    </citation>
    <scope>NUCLEOTIDE SEQUENCE [LARGE SCALE GENOMIC DNA]</scope>
    <source>
        <strain evidence="1 2">NH11</strain>
    </source>
</reference>
<dbReference type="EMBL" id="CP017641">
    <property type="protein sequence ID" value="APZ91373.1"/>
    <property type="molecule type" value="Genomic_DNA"/>
</dbReference>
<dbReference type="InterPro" id="IPR011990">
    <property type="entry name" value="TPR-like_helical_dom_sf"/>
</dbReference>
<dbReference type="RefSeq" id="WP_145943992.1">
    <property type="nucleotide sequence ID" value="NZ_CP017641.1"/>
</dbReference>
<gene>
    <name evidence="1" type="ORF">Fuma_00961</name>
</gene>
<dbReference type="Proteomes" id="UP000187735">
    <property type="component" value="Chromosome"/>
</dbReference>
<dbReference type="Gene3D" id="1.25.40.10">
    <property type="entry name" value="Tetratricopeptide repeat domain"/>
    <property type="match status" value="2"/>
</dbReference>
<keyword evidence="2" id="KW-1185">Reference proteome</keyword>
<sequence>MTVVLAVAAWIWTSQHRITGFERDARKAVLKGDWTTLKTISEDWLRWDPATNDGKAYYAEACVQLEDYQAAVDALHHVSEDYHGYLSAQAMRAEILFSDLNQPLEAIDVWNKILTLEPAADVPHQRLIYWYAMTLQRQKLVEQIIAAAKHKAEPREAYAYLVLADDLNFSDGLATVTRWLSQYPDNQILEVAQAVYAAKVTSSRSLPKFGTSTVMPGDRSLVDRCHEKYPEALEPLALLIELAIFDGDSEKVRSLLGKAPANAENDGRFWRFRGWLLTAGKSFEAAATSLRRAIELGPWDWRARLFLADVLRKQGKNEEAATVGELAMQGKTLHGKLLQSPNARDLSLELVNEIYAHLEQTGPDVVQNALASRLNPE</sequence>
<proteinExistence type="predicted"/>
<accession>A0A1P8WBH5</accession>
<dbReference type="AlphaFoldDB" id="A0A1P8WBH5"/>
<dbReference type="OrthoDB" id="246110at2"/>
<evidence type="ECO:0000313" key="1">
    <source>
        <dbReference type="EMBL" id="APZ91373.1"/>
    </source>
</evidence>
<keyword evidence="1" id="KW-0449">Lipoprotein</keyword>
<evidence type="ECO:0000313" key="2">
    <source>
        <dbReference type="Proteomes" id="UP000187735"/>
    </source>
</evidence>
<dbReference type="STRING" id="1891926.Fuma_00961"/>
<organism evidence="1 2">
    <name type="scientific">Fuerstiella marisgermanici</name>
    <dbReference type="NCBI Taxonomy" id="1891926"/>
    <lineage>
        <taxon>Bacteria</taxon>
        <taxon>Pseudomonadati</taxon>
        <taxon>Planctomycetota</taxon>
        <taxon>Planctomycetia</taxon>
        <taxon>Planctomycetales</taxon>
        <taxon>Planctomycetaceae</taxon>
        <taxon>Fuerstiella</taxon>
    </lineage>
</organism>